<dbReference type="SMART" id="SM00878">
    <property type="entry name" value="Biotin_carb_C"/>
    <property type="match status" value="1"/>
</dbReference>
<dbReference type="Pfam" id="PF02785">
    <property type="entry name" value="Biotin_carb_C"/>
    <property type="match status" value="1"/>
</dbReference>
<dbReference type="PROSITE" id="PS50979">
    <property type="entry name" value="BC"/>
    <property type="match status" value="1"/>
</dbReference>
<organism evidence="11 12">
    <name type="scientific">SAR86 cluster bacterium</name>
    <dbReference type="NCBI Taxonomy" id="2030880"/>
    <lineage>
        <taxon>Bacteria</taxon>
        <taxon>Pseudomonadati</taxon>
        <taxon>Pseudomonadota</taxon>
        <taxon>Gammaproteobacteria</taxon>
        <taxon>SAR86 cluster</taxon>
    </lineage>
</organism>
<dbReference type="Gene3D" id="3.30.1490.20">
    <property type="entry name" value="ATP-grasp fold, A domain"/>
    <property type="match status" value="1"/>
</dbReference>
<comment type="caution">
    <text evidence="11">The sequence shown here is derived from an EMBL/GenBank/DDBJ whole genome shotgun (WGS) entry which is preliminary data.</text>
</comment>
<dbReference type="EC" id="6.3.4.14" evidence="2"/>
<dbReference type="GO" id="GO:0004075">
    <property type="term" value="F:biotin carboxylase activity"/>
    <property type="evidence" value="ECO:0007669"/>
    <property type="project" value="UniProtKB-EC"/>
</dbReference>
<keyword evidence="6" id="KW-0092">Biotin</keyword>
<dbReference type="InterPro" id="IPR011054">
    <property type="entry name" value="Rudment_hybrid_motif"/>
</dbReference>
<dbReference type="SUPFAM" id="SSF56059">
    <property type="entry name" value="Glutathione synthetase ATP-binding domain-like"/>
    <property type="match status" value="1"/>
</dbReference>
<evidence type="ECO:0000256" key="6">
    <source>
        <dbReference type="ARBA" id="ARBA00023267"/>
    </source>
</evidence>
<dbReference type="PROSITE" id="PS00867">
    <property type="entry name" value="CPSASE_2"/>
    <property type="match status" value="1"/>
</dbReference>
<dbReference type="GO" id="GO:0046872">
    <property type="term" value="F:metal ion binding"/>
    <property type="evidence" value="ECO:0007669"/>
    <property type="project" value="InterPro"/>
</dbReference>
<gene>
    <name evidence="11" type="ORF">DBW97_00070</name>
</gene>
<dbReference type="InterPro" id="IPR051602">
    <property type="entry name" value="ACC_Biotin_Carboxylase"/>
</dbReference>
<feature type="domain" description="ATP-grasp" evidence="9">
    <location>
        <begin position="122"/>
        <end position="318"/>
    </location>
</feature>
<dbReference type="InterPro" id="IPR011764">
    <property type="entry name" value="Biotin_carboxylation_dom"/>
</dbReference>
<dbReference type="InterPro" id="IPR005481">
    <property type="entry name" value="BC-like_N"/>
</dbReference>
<dbReference type="Pfam" id="PF02786">
    <property type="entry name" value="CPSase_L_D2"/>
    <property type="match status" value="1"/>
</dbReference>
<dbReference type="PANTHER" id="PTHR48095">
    <property type="entry name" value="PYRUVATE CARBOXYLASE SUBUNIT A"/>
    <property type="match status" value="1"/>
</dbReference>
<keyword evidence="4 8" id="KW-0547">Nucleotide-binding</keyword>
<evidence type="ECO:0000256" key="1">
    <source>
        <dbReference type="ARBA" id="ARBA00003761"/>
    </source>
</evidence>
<evidence type="ECO:0000313" key="12">
    <source>
        <dbReference type="Proteomes" id="UP000252147"/>
    </source>
</evidence>
<comment type="function">
    <text evidence="1">This protein is a component of the acetyl coenzyme A carboxylase complex; first, biotin carboxylase catalyzes the carboxylation of the carrier protein and then the transcarboxylase transfers the carboxyl group to form malonyl-CoA.</text>
</comment>
<evidence type="ECO:0000256" key="5">
    <source>
        <dbReference type="ARBA" id="ARBA00022840"/>
    </source>
</evidence>
<protein>
    <recommendedName>
        <fullName evidence="2">biotin carboxylase</fullName>
        <ecNumber evidence="2">6.3.4.14</ecNumber>
    </recommendedName>
</protein>
<dbReference type="InterPro" id="IPR011761">
    <property type="entry name" value="ATP-grasp"/>
</dbReference>
<dbReference type="InterPro" id="IPR016185">
    <property type="entry name" value="PreATP-grasp_dom_sf"/>
</dbReference>
<name>A0A368BQK9_9GAMM</name>
<dbReference type="Gene3D" id="3.30.470.20">
    <property type="entry name" value="ATP-grasp fold, B domain"/>
    <property type="match status" value="1"/>
</dbReference>
<dbReference type="SUPFAM" id="SSF51246">
    <property type="entry name" value="Rudiment single hybrid motif"/>
    <property type="match status" value="1"/>
</dbReference>
<evidence type="ECO:0000256" key="2">
    <source>
        <dbReference type="ARBA" id="ARBA00013263"/>
    </source>
</evidence>
<dbReference type="AlphaFoldDB" id="A0A368BQK9"/>
<keyword evidence="5 8" id="KW-0067">ATP-binding</keyword>
<reference evidence="11 12" key="1">
    <citation type="journal article" date="2018" name="Microbiome">
        <title>Fine metagenomic profile of the Mediterranean stratified and mixed water columns revealed by assembly and recruitment.</title>
        <authorList>
            <person name="Haro-Moreno J.M."/>
            <person name="Lopez-Perez M."/>
            <person name="De La Torre J.R."/>
            <person name="Picazo A."/>
            <person name="Camacho A."/>
            <person name="Rodriguez-Valera F."/>
        </authorList>
    </citation>
    <scope>NUCLEOTIDE SEQUENCE [LARGE SCALE GENOMIC DNA]</scope>
    <source>
        <strain evidence="11">MED-G83</strain>
    </source>
</reference>
<dbReference type="Proteomes" id="UP000252147">
    <property type="component" value="Unassembled WGS sequence"/>
</dbReference>
<dbReference type="PROSITE" id="PS00866">
    <property type="entry name" value="CPSASE_1"/>
    <property type="match status" value="1"/>
</dbReference>
<dbReference type="Gene3D" id="3.40.50.20">
    <property type="match status" value="1"/>
</dbReference>
<dbReference type="InterPro" id="IPR013815">
    <property type="entry name" value="ATP_grasp_subdomain_1"/>
</dbReference>
<evidence type="ECO:0000256" key="8">
    <source>
        <dbReference type="PROSITE-ProRule" id="PRU00409"/>
    </source>
</evidence>
<dbReference type="EMBL" id="QOPD01000001">
    <property type="protein sequence ID" value="RCL39157.1"/>
    <property type="molecule type" value="Genomic_DNA"/>
</dbReference>
<dbReference type="PANTHER" id="PTHR48095:SF2">
    <property type="entry name" value="BIOTIN CARBOXYLASE, CHLOROPLASTIC"/>
    <property type="match status" value="1"/>
</dbReference>
<dbReference type="SUPFAM" id="SSF52440">
    <property type="entry name" value="PreATP-grasp domain"/>
    <property type="match status" value="1"/>
</dbReference>
<evidence type="ECO:0000259" key="10">
    <source>
        <dbReference type="PROSITE" id="PS50979"/>
    </source>
</evidence>
<dbReference type="Pfam" id="PF00289">
    <property type="entry name" value="Biotin_carb_N"/>
    <property type="match status" value="1"/>
</dbReference>
<feature type="domain" description="Biotin carboxylation" evidence="10">
    <location>
        <begin position="3"/>
        <end position="446"/>
    </location>
</feature>
<comment type="catalytic activity">
    <reaction evidence="7">
        <text>N(6)-biotinyl-L-lysyl-[protein] + hydrogencarbonate + ATP = N(6)-carboxybiotinyl-L-lysyl-[protein] + ADP + phosphate + H(+)</text>
        <dbReference type="Rhea" id="RHEA:13501"/>
        <dbReference type="Rhea" id="RHEA-COMP:10505"/>
        <dbReference type="Rhea" id="RHEA-COMP:10506"/>
        <dbReference type="ChEBI" id="CHEBI:15378"/>
        <dbReference type="ChEBI" id="CHEBI:17544"/>
        <dbReference type="ChEBI" id="CHEBI:30616"/>
        <dbReference type="ChEBI" id="CHEBI:43474"/>
        <dbReference type="ChEBI" id="CHEBI:83144"/>
        <dbReference type="ChEBI" id="CHEBI:83145"/>
        <dbReference type="ChEBI" id="CHEBI:456216"/>
        <dbReference type="EC" id="6.3.4.14"/>
    </reaction>
</comment>
<keyword evidence="3" id="KW-0436">Ligase</keyword>
<accession>A0A368BQK9</accession>
<evidence type="ECO:0000256" key="4">
    <source>
        <dbReference type="ARBA" id="ARBA00022741"/>
    </source>
</evidence>
<dbReference type="PROSITE" id="PS50975">
    <property type="entry name" value="ATP_GRASP"/>
    <property type="match status" value="1"/>
</dbReference>
<dbReference type="GO" id="GO:0005524">
    <property type="term" value="F:ATP binding"/>
    <property type="evidence" value="ECO:0007669"/>
    <property type="project" value="UniProtKB-UniRule"/>
</dbReference>
<dbReference type="NCBIfam" id="NF006367">
    <property type="entry name" value="PRK08591.1"/>
    <property type="match status" value="1"/>
</dbReference>
<dbReference type="InterPro" id="IPR005479">
    <property type="entry name" value="CPAse_ATP-bd"/>
</dbReference>
<dbReference type="InterPro" id="IPR005482">
    <property type="entry name" value="Biotin_COase_C"/>
</dbReference>
<proteinExistence type="predicted"/>
<evidence type="ECO:0000259" key="9">
    <source>
        <dbReference type="PROSITE" id="PS50975"/>
    </source>
</evidence>
<sequence length="449" mass="50399">MNKKKKILIANRGVIAIRALRAAKELGYEVASVYSTADKNQKHLRLSDEAICIGPPNLKDSYLNEAAIISAAELSNVDAIYPGYGFLAENAEFAEKCTKSGFKFIGPNFDIIALMGDKIRAKELVKSLGVPVVPGYEGKVESKEQIEAEVEKIGYPVIVKAAAGGGGKGMRVVNERSALWEEIQSAQSEADLAFGSKEVFIEKYLKKPRHVEIQVFGDGCGDAVHLFSRDCSLQRKYQKIIEEAPAGKIPEAKLDEIQQISVNACKQLKYEGAGTMEFLYENKEFFFIEMNTRIQVEHTVTEMITGVDLVQSQLLVALEGEFNLNQEDLKINGCAMQCRINAEDPETFIPSPGKIAQVHRPGGYHVRFESQIYSGYEIPPNYDSLIAEIIVKETNRERVINKMRMALNETIIDGVKTNVDLHKKIIEDKNFHEYKHYIKYLEEDLLKHE</sequence>
<evidence type="ECO:0000256" key="7">
    <source>
        <dbReference type="ARBA" id="ARBA00048600"/>
    </source>
</evidence>
<evidence type="ECO:0000313" key="11">
    <source>
        <dbReference type="EMBL" id="RCL39157.1"/>
    </source>
</evidence>
<dbReference type="FunFam" id="3.30.1490.20:FF:000003">
    <property type="entry name" value="acetyl-CoA carboxylase isoform X1"/>
    <property type="match status" value="1"/>
</dbReference>
<evidence type="ECO:0000256" key="3">
    <source>
        <dbReference type="ARBA" id="ARBA00022598"/>
    </source>
</evidence>